<feature type="compositionally biased region" description="Basic and acidic residues" evidence="11">
    <location>
        <begin position="105"/>
        <end position="125"/>
    </location>
</feature>
<gene>
    <name evidence="12" type="ORF">GDO54_016516</name>
</gene>
<evidence type="ECO:0000256" key="8">
    <source>
        <dbReference type="ARBA" id="ARBA00032512"/>
    </source>
</evidence>
<evidence type="ECO:0000313" key="12">
    <source>
        <dbReference type="EMBL" id="DBA18244.1"/>
    </source>
</evidence>
<dbReference type="Proteomes" id="UP001181693">
    <property type="component" value="Unassembled WGS sequence"/>
</dbReference>
<dbReference type="InterPro" id="IPR007033">
    <property type="entry name" value="GORAB"/>
</dbReference>
<keyword evidence="6" id="KW-0333">Golgi apparatus</keyword>
<evidence type="ECO:0000256" key="4">
    <source>
        <dbReference type="ARBA" id="ARBA00014130"/>
    </source>
</evidence>
<name>A0AAV2ZUE8_PYXAD</name>
<accession>A0AAV2ZUE8</accession>
<keyword evidence="5" id="KW-0963">Cytoplasm</keyword>
<keyword evidence="7 10" id="KW-0175">Coiled coil</keyword>
<reference evidence="12" key="1">
    <citation type="thesis" date="2020" institute="ProQuest LLC" country="789 East Eisenhower Parkway, Ann Arbor, MI, USA">
        <title>Comparative Genomics and Chromosome Evolution.</title>
        <authorList>
            <person name="Mudd A.B."/>
        </authorList>
    </citation>
    <scope>NUCLEOTIDE SEQUENCE</scope>
    <source>
        <strain evidence="12">1538</strain>
        <tissue evidence="12">Blood</tissue>
    </source>
</reference>
<evidence type="ECO:0000256" key="1">
    <source>
        <dbReference type="ARBA" id="ARBA00004496"/>
    </source>
</evidence>
<evidence type="ECO:0000256" key="10">
    <source>
        <dbReference type="SAM" id="Coils"/>
    </source>
</evidence>
<protein>
    <recommendedName>
        <fullName evidence="4">RAB6-interacting golgin</fullName>
    </recommendedName>
    <alternativeName>
        <fullName evidence="9">N-terminal kinase-like-binding protein 1</fullName>
    </alternativeName>
    <alternativeName>
        <fullName evidence="8">SCY1-like 1-binding protein 1</fullName>
    </alternativeName>
</protein>
<evidence type="ECO:0000256" key="6">
    <source>
        <dbReference type="ARBA" id="ARBA00023034"/>
    </source>
</evidence>
<evidence type="ECO:0000256" key="9">
    <source>
        <dbReference type="ARBA" id="ARBA00033032"/>
    </source>
</evidence>
<evidence type="ECO:0000256" key="7">
    <source>
        <dbReference type="ARBA" id="ARBA00023054"/>
    </source>
</evidence>
<evidence type="ECO:0000313" key="13">
    <source>
        <dbReference type="Proteomes" id="UP001181693"/>
    </source>
</evidence>
<dbReference type="PANTHER" id="PTHR21470:SF2">
    <property type="entry name" value="RAB6-INTERACTING GOLGIN"/>
    <property type="match status" value="1"/>
</dbReference>
<proteinExistence type="inferred from homology"/>
<comment type="caution">
    <text evidence="12">The sequence shown here is derived from an EMBL/GenBank/DDBJ whole genome shotgun (WGS) entry which is preliminary data.</text>
</comment>
<evidence type="ECO:0000256" key="5">
    <source>
        <dbReference type="ARBA" id="ARBA00022490"/>
    </source>
</evidence>
<feature type="compositionally biased region" description="Polar residues" evidence="11">
    <location>
        <begin position="39"/>
        <end position="71"/>
    </location>
</feature>
<dbReference type="PANTHER" id="PTHR21470">
    <property type="entry name" value="RAB6-INTERACTING PROTEIN GORAB"/>
    <property type="match status" value="1"/>
</dbReference>
<feature type="region of interest" description="Disordered" evidence="11">
    <location>
        <begin position="18"/>
        <end position="125"/>
    </location>
</feature>
<evidence type="ECO:0000256" key="3">
    <source>
        <dbReference type="ARBA" id="ARBA00005599"/>
    </source>
</evidence>
<comment type="subcellular location">
    <subcellularLocation>
        <location evidence="1">Cytoplasm</location>
    </subcellularLocation>
    <subcellularLocation>
        <location evidence="2">Golgi apparatus</location>
    </subcellularLocation>
</comment>
<dbReference type="GO" id="GO:0005794">
    <property type="term" value="C:Golgi apparatus"/>
    <property type="evidence" value="ECO:0007669"/>
    <property type="project" value="UniProtKB-SubCell"/>
</dbReference>
<feature type="region of interest" description="Disordered" evidence="11">
    <location>
        <begin position="290"/>
        <end position="372"/>
    </location>
</feature>
<dbReference type="GO" id="GO:1905515">
    <property type="term" value="P:non-motile cilium assembly"/>
    <property type="evidence" value="ECO:0007669"/>
    <property type="project" value="TreeGrafter"/>
</dbReference>
<feature type="compositionally biased region" description="Basic and acidic residues" evidence="11">
    <location>
        <begin position="315"/>
        <end position="356"/>
    </location>
</feature>
<feature type="compositionally biased region" description="Polar residues" evidence="11">
    <location>
        <begin position="84"/>
        <end position="93"/>
    </location>
</feature>
<sequence length="372" mass="42755">MAGWAGFSDDELRRLKLHKDVSQNQKQTSCPPEAFLSRPQPSAKKNVQEPTQGKKNLQGQTQKMAAKNQSKATDRSESKLKMGQSATPMSSSPKEQKPSEAPITENKDNKSETQSVKIEEPDERQLKMEMELKEKSRLDQLQLEQRLMEEKNKRKKALLAKAISEKSKKTQAEALKLKRIQVQLQALDDMVSTDIGILRTRIEQACVDYSHARKRYDRAETEFVSAKLDLHKKTQIKEQLTEHLCTIIQQNELRKAKRLEELMQQLEMEADEEGLELEIEVEQMLQRQDAEAKKQVLGPTAEKKQNPPNIQETPTAEKDQKSSEIKETQIDDEDKKRIHEKIEKKESNQSPTEKEQTTIIKDSTPLPHELIS</sequence>
<comment type="similarity">
    <text evidence="3">Belongs to the GORAB family.</text>
</comment>
<dbReference type="AlphaFoldDB" id="A0AAV2ZUE8"/>
<evidence type="ECO:0000256" key="11">
    <source>
        <dbReference type="SAM" id="MobiDB-lite"/>
    </source>
</evidence>
<dbReference type="EMBL" id="DYDO01000009">
    <property type="protein sequence ID" value="DBA18244.1"/>
    <property type="molecule type" value="Genomic_DNA"/>
</dbReference>
<feature type="coiled-coil region" evidence="10">
    <location>
        <begin position="249"/>
        <end position="283"/>
    </location>
</feature>
<keyword evidence="13" id="KW-1185">Reference proteome</keyword>
<evidence type="ECO:0000256" key="2">
    <source>
        <dbReference type="ARBA" id="ARBA00004555"/>
    </source>
</evidence>
<organism evidence="12 13">
    <name type="scientific">Pyxicephalus adspersus</name>
    <name type="common">African bullfrog</name>
    <dbReference type="NCBI Taxonomy" id="30357"/>
    <lineage>
        <taxon>Eukaryota</taxon>
        <taxon>Metazoa</taxon>
        <taxon>Chordata</taxon>
        <taxon>Craniata</taxon>
        <taxon>Vertebrata</taxon>
        <taxon>Euteleostomi</taxon>
        <taxon>Amphibia</taxon>
        <taxon>Batrachia</taxon>
        <taxon>Anura</taxon>
        <taxon>Neobatrachia</taxon>
        <taxon>Ranoidea</taxon>
        <taxon>Pyxicephalidae</taxon>
        <taxon>Pyxicephalinae</taxon>
        <taxon>Pyxicephalus</taxon>
    </lineage>
</organism>